<gene>
    <name evidence="1" type="ORF">RFULGI_LOCUS6288</name>
</gene>
<proteinExistence type="predicted"/>
<organism evidence="1 2">
    <name type="scientific">Racocetra fulgida</name>
    <dbReference type="NCBI Taxonomy" id="60492"/>
    <lineage>
        <taxon>Eukaryota</taxon>
        <taxon>Fungi</taxon>
        <taxon>Fungi incertae sedis</taxon>
        <taxon>Mucoromycota</taxon>
        <taxon>Glomeromycotina</taxon>
        <taxon>Glomeromycetes</taxon>
        <taxon>Diversisporales</taxon>
        <taxon>Gigasporaceae</taxon>
        <taxon>Racocetra</taxon>
    </lineage>
</organism>
<reference evidence="1" key="1">
    <citation type="submission" date="2021-06" db="EMBL/GenBank/DDBJ databases">
        <authorList>
            <person name="Kallberg Y."/>
            <person name="Tangrot J."/>
            <person name="Rosling A."/>
        </authorList>
    </citation>
    <scope>NUCLEOTIDE SEQUENCE</scope>
    <source>
        <strain evidence="1">IN212</strain>
    </source>
</reference>
<dbReference type="AlphaFoldDB" id="A0A9N9GCD8"/>
<dbReference type="OrthoDB" id="2413521at2759"/>
<keyword evidence="2" id="KW-1185">Reference proteome</keyword>
<protein>
    <submittedName>
        <fullName evidence="1">14276_t:CDS:1</fullName>
    </submittedName>
</protein>
<evidence type="ECO:0000313" key="2">
    <source>
        <dbReference type="Proteomes" id="UP000789396"/>
    </source>
</evidence>
<evidence type="ECO:0000313" key="1">
    <source>
        <dbReference type="EMBL" id="CAG8592542.1"/>
    </source>
</evidence>
<dbReference type="Proteomes" id="UP000789396">
    <property type="component" value="Unassembled WGS sequence"/>
</dbReference>
<accession>A0A9N9GCD8</accession>
<dbReference type="EMBL" id="CAJVPZ010007956">
    <property type="protein sequence ID" value="CAG8592542.1"/>
    <property type="molecule type" value="Genomic_DNA"/>
</dbReference>
<name>A0A9N9GCD8_9GLOM</name>
<sequence length="135" mass="15324">MSDYYPTSEEEFVHIDDVTSEEKEFDSSNSIENKENDAMMLPLQEVSSDGSFSTNRSKNKTSPVWNFMSEQKEGDKVIARICRKCGQKFSPTTTTRNLEKLYELCDAMNISDKVIALTTDNNSVMVLCGNLIEQE</sequence>
<comment type="caution">
    <text evidence="1">The sequence shown here is derived from an EMBL/GenBank/DDBJ whole genome shotgun (WGS) entry which is preliminary data.</text>
</comment>